<dbReference type="Proteomes" id="UP000595140">
    <property type="component" value="Unassembled WGS sequence"/>
</dbReference>
<dbReference type="PANTHER" id="PTHR12655">
    <property type="entry name" value="ACYL-COA THIOESTERASE"/>
    <property type="match status" value="1"/>
</dbReference>
<dbReference type="AlphaFoldDB" id="A0A484MFM9"/>
<dbReference type="GO" id="GO:0017128">
    <property type="term" value="F:phospholipid scramblase activity"/>
    <property type="evidence" value="ECO:0007669"/>
    <property type="project" value="InterPro"/>
</dbReference>
<dbReference type="Pfam" id="PF03803">
    <property type="entry name" value="Scramblase"/>
    <property type="match status" value="1"/>
</dbReference>
<dbReference type="InterPro" id="IPR005552">
    <property type="entry name" value="Scramblase"/>
</dbReference>
<feature type="region of interest" description="Disordered" evidence="5">
    <location>
        <begin position="60"/>
        <end position="91"/>
    </location>
</feature>
<protein>
    <recommendedName>
        <fullName evidence="4">Phospholipid scramblase</fullName>
    </recommendedName>
</protein>
<dbReference type="OrthoDB" id="1305880at2759"/>
<evidence type="ECO:0000256" key="4">
    <source>
        <dbReference type="RuleBase" id="RU363116"/>
    </source>
</evidence>
<keyword evidence="3" id="KW-0378">Hydrolase</keyword>
<name>A0A484MFM9_9ASTE</name>
<proteinExistence type="inferred from homology"/>
<dbReference type="GO" id="GO:0047617">
    <property type="term" value="F:fatty acyl-CoA hydrolase activity"/>
    <property type="evidence" value="ECO:0007669"/>
    <property type="project" value="TreeGrafter"/>
</dbReference>
<comment type="similarity">
    <text evidence="2">Belongs to the acyl coenzyme A hydrolase family.</text>
</comment>
<reference evidence="6 7" key="1">
    <citation type="submission" date="2018-04" db="EMBL/GenBank/DDBJ databases">
        <authorList>
            <person name="Vogel A."/>
        </authorList>
    </citation>
    <scope>NUCLEOTIDE SEQUENCE [LARGE SCALE GENOMIC DNA]</scope>
</reference>
<keyword evidence="7" id="KW-1185">Reference proteome</keyword>
<sequence length="255" mass="28684">MLSTVKLSDSIARNIQCVQHPLKIVSRQFCQGARNDPDLSRDFFVQLWVADRKMQKAGIKHRTKTRGALSHDDSGSCSFSGGSDELKPKLRQPPVSETVTGFLQPSSPEEAMVACLLARSNLLITRDIEWANLVLGFEQENRYAIVDVYYPQSPAGYIREKSSILARQVDVGNFLRFKSCVLYTELENPCQPLINVEVVAHVTRPELRSSEVSNKFYFTFSVCSDALKNGLRIRNVVPATEAEARRVIERMDAES</sequence>
<dbReference type="GO" id="GO:0006637">
    <property type="term" value="P:acyl-CoA metabolic process"/>
    <property type="evidence" value="ECO:0007669"/>
    <property type="project" value="TreeGrafter"/>
</dbReference>
<dbReference type="PANTHER" id="PTHR12655:SF3">
    <property type="entry name" value="ACYL-COENZYME A THIOESTERASE 9, MITOCHONDRIAL-LIKE ISOFORM X1"/>
    <property type="match status" value="1"/>
</dbReference>
<evidence type="ECO:0000313" key="6">
    <source>
        <dbReference type="EMBL" id="VFQ87592.1"/>
    </source>
</evidence>
<accession>A0A484MFM9</accession>
<evidence type="ECO:0000256" key="2">
    <source>
        <dbReference type="ARBA" id="ARBA00010458"/>
    </source>
</evidence>
<comment type="similarity">
    <text evidence="1 4">Belongs to the phospholipid scramblase family.</text>
</comment>
<evidence type="ECO:0000256" key="5">
    <source>
        <dbReference type="SAM" id="MobiDB-lite"/>
    </source>
</evidence>
<organism evidence="6 7">
    <name type="scientific">Cuscuta campestris</name>
    <dbReference type="NCBI Taxonomy" id="132261"/>
    <lineage>
        <taxon>Eukaryota</taxon>
        <taxon>Viridiplantae</taxon>
        <taxon>Streptophyta</taxon>
        <taxon>Embryophyta</taxon>
        <taxon>Tracheophyta</taxon>
        <taxon>Spermatophyta</taxon>
        <taxon>Magnoliopsida</taxon>
        <taxon>eudicotyledons</taxon>
        <taxon>Gunneridae</taxon>
        <taxon>Pentapetalae</taxon>
        <taxon>asterids</taxon>
        <taxon>lamiids</taxon>
        <taxon>Solanales</taxon>
        <taxon>Convolvulaceae</taxon>
        <taxon>Cuscuteae</taxon>
        <taxon>Cuscuta</taxon>
        <taxon>Cuscuta subgen. Grammica</taxon>
        <taxon>Cuscuta sect. Cleistogrammica</taxon>
    </lineage>
</organism>
<gene>
    <name evidence="6" type="ORF">CCAM_LOCUS29368</name>
</gene>
<dbReference type="Gene3D" id="3.10.129.10">
    <property type="entry name" value="Hotdog Thioesterase"/>
    <property type="match status" value="1"/>
</dbReference>
<dbReference type="EMBL" id="OOIL02003369">
    <property type="protein sequence ID" value="VFQ87592.1"/>
    <property type="molecule type" value="Genomic_DNA"/>
</dbReference>
<evidence type="ECO:0000256" key="1">
    <source>
        <dbReference type="ARBA" id="ARBA00005350"/>
    </source>
</evidence>
<evidence type="ECO:0000256" key="3">
    <source>
        <dbReference type="ARBA" id="ARBA00022801"/>
    </source>
</evidence>
<evidence type="ECO:0000313" key="7">
    <source>
        <dbReference type="Proteomes" id="UP000595140"/>
    </source>
</evidence>